<proteinExistence type="predicted"/>
<organism evidence="1 2">
    <name type="scientific">Spinacia oleracea</name>
    <name type="common">Spinach</name>
    <dbReference type="NCBI Taxonomy" id="3562"/>
    <lineage>
        <taxon>Eukaryota</taxon>
        <taxon>Viridiplantae</taxon>
        <taxon>Streptophyta</taxon>
        <taxon>Embryophyta</taxon>
        <taxon>Tracheophyta</taxon>
        <taxon>Spermatophyta</taxon>
        <taxon>Magnoliopsida</taxon>
        <taxon>eudicotyledons</taxon>
        <taxon>Gunneridae</taxon>
        <taxon>Pentapetalae</taxon>
        <taxon>Caryophyllales</taxon>
        <taxon>Chenopodiaceae</taxon>
        <taxon>Chenopodioideae</taxon>
        <taxon>Anserineae</taxon>
        <taxon>Spinacia</taxon>
    </lineage>
</organism>
<dbReference type="GeneID" id="110778012"/>
<dbReference type="KEGG" id="soe:110778012"/>
<keyword evidence="1" id="KW-1185">Reference proteome</keyword>
<name>A0A9R0HWR8_SPIOL</name>
<dbReference type="RefSeq" id="XP_021838263.1">
    <property type="nucleotide sequence ID" value="XM_021982571.2"/>
</dbReference>
<evidence type="ECO:0000313" key="1">
    <source>
        <dbReference type="Proteomes" id="UP000813463"/>
    </source>
</evidence>
<gene>
    <name evidence="2" type="primary">LOC110778012</name>
</gene>
<protein>
    <submittedName>
        <fullName evidence="2">Uncharacterized protein</fullName>
    </submittedName>
</protein>
<evidence type="ECO:0000313" key="2">
    <source>
        <dbReference type="RefSeq" id="XP_021838263.1"/>
    </source>
</evidence>
<sequence length="176" mass="19479">MAEIEVSEPKMLVLENPEADYEKMIKELEAKVQAAANVDGIRSGSIEVTSPLTNFTKTVLTKLDVKFWAGRSIHSFPDLKNNTTYLFGQRGTLPEGVKWGYSYATGKESTDRKWVAAFDYVAGKAYCECGPTGPVDWNVVADKLSKSESKMEYVDPIFGGRIVARVAGDQLISTLW</sequence>
<dbReference type="OrthoDB" id="1779154at2759"/>
<dbReference type="AlphaFoldDB" id="A0A9R0HWR8"/>
<reference evidence="1" key="1">
    <citation type="journal article" date="2021" name="Nat. Commun.">
        <title>Genomic analyses provide insights into spinach domestication and the genetic basis of agronomic traits.</title>
        <authorList>
            <person name="Cai X."/>
            <person name="Sun X."/>
            <person name="Xu C."/>
            <person name="Sun H."/>
            <person name="Wang X."/>
            <person name="Ge C."/>
            <person name="Zhang Z."/>
            <person name="Wang Q."/>
            <person name="Fei Z."/>
            <person name="Jiao C."/>
            <person name="Wang Q."/>
        </authorList>
    </citation>
    <scope>NUCLEOTIDE SEQUENCE [LARGE SCALE GENOMIC DNA]</scope>
    <source>
        <strain evidence="1">cv. Varoflay</strain>
    </source>
</reference>
<accession>A0A9R0HWR8</accession>
<reference evidence="2" key="2">
    <citation type="submission" date="2025-08" db="UniProtKB">
        <authorList>
            <consortium name="RefSeq"/>
        </authorList>
    </citation>
    <scope>IDENTIFICATION</scope>
    <source>
        <tissue evidence="2">Leaf</tissue>
    </source>
</reference>
<dbReference type="Proteomes" id="UP000813463">
    <property type="component" value="Chromosome 6"/>
</dbReference>